<dbReference type="Gene3D" id="3.60.15.10">
    <property type="entry name" value="Ribonuclease Z/Hydroxyacylglutathione hydrolase-like"/>
    <property type="match status" value="1"/>
</dbReference>
<dbReference type="RefSeq" id="WP_378964733.1">
    <property type="nucleotide sequence ID" value="NZ_JBHTBJ010000002.1"/>
</dbReference>
<organism evidence="2 3">
    <name type="scientific">Paractinoplanes rhizophilus</name>
    <dbReference type="NCBI Taxonomy" id="1416877"/>
    <lineage>
        <taxon>Bacteria</taxon>
        <taxon>Bacillati</taxon>
        <taxon>Actinomycetota</taxon>
        <taxon>Actinomycetes</taxon>
        <taxon>Micromonosporales</taxon>
        <taxon>Micromonosporaceae</taxon>
        <taxon>Paractinoplanes</taxon>
    </lineage>
</organism>
<keyword evidence="3" id="KW-1185">Reference proteome</keyword>
<dbReference type="PANTHER" id="PTHR46018:SF4">
    <property type="entry name" value="METALLO-HYDROLASE YHFI-RELATED"/>
    <property type="match status" value="1"/>
</dbReference>
<evidence type="ECO:0000259" key="1">
    <source>
        <dbReference type="SMART" id="SM00849"/>
    </source>
</evidence>
<name>A0ABW2HJD7_9ACTN</name>
<feature type="domain" description="Metallo-beta-lactamase" evidence="1">
    <location>
        <begin position="18"/>
        <end position="212"/>
    </location>
</feature>
<gene>
    <name evidence="2" type="ORF">ACFQS1_04350</name>
</gene>
<dbReference type="SUPFAM" id="SSF56281">
    <property type="entry name" value="Metallo-hydrolase/oxidoreductase"/>
    <property type="match status" value="1"/>
</dbReference>
<reference evidence="3" key="1">
    <citation type="journal article" date="2019" name="Int. J. Syst. Evol. Microbiol.">
        <title>The Global Catalogue of Microorganisms (GCM) 10K type strain sequencing project: providing services to taxonomists for standard genome sequencing and annotation.</title>
        <authorList>
            <consortium name="The Broad Institute Genomics Platform"/>
            <consortium name="The Broad Institute Genome Sequencing Center for Infectious Disease"/>
            <person name="Wu L."/>
            <person name="Ma J."/>
        </authorList>
    </citation>
    <scope>NUCLEOTIDE SEQUENCE [LARGE SCALE GENOMIC DNA]</scope>
    <source>
        <strain evidence="3">XZYJT-10</strain>
    </source>
</reference>
<dbReference type="InterPro" id="IPR001279">
    <property type="entry name" value="Metallo-B-lactamas"/>
</dbReference>
<sequence length="246" mass="25254">MRITVLGGVGAYPERERGCSGYLLRHDGFALLIDPGYATYQALLGHVAAGDVGAVLVTHGHPDHCADLHPLLRTRAMTGVPEPLPLHAPGGALDAVLALDRPVTLAGAYQVLDLPMPGRLAIGPFTVDTVALPHFLPNAGVRIAAGGASIAYTGDAGDKPAFAELAGGVDLLIAEATHATELPARMVGNLGTAIDAGELATRAAAKALWLTHLWPGSDPETHRTAAATAYDGPITVAVPGLERDVS</sequence>
<protein>
    <submittedName>
        <fullName evidence="2">MBL fold metallo-hydrolase</fullName>
    </submittedName>
</protein>
<dbReference type="PANTHER" id="PTHR46018">
    <property type="entry name" value="ZINC PHOSPHODIESTERASE ELAC PROTEIN 1"/>
    <property type="match status" value="1"/>
</dbReference>
<accession>A0ABW2HJD7</accession>
<dbReference type="Proteomes" id="UP001596548">
    <property type="component" value="Unassembled WGS sequence"/>
</dbReference>
<dbReference type="Pfam" id="PF12706">
    <property type="entry name" value="Lactamase_B_2"/>
    <property type="match status" value="1"/>
</dbReference>
<dbReference type="SMART" id="SM00849">
    <property type="entry name" value="Lactamase_B"/>
    <property type="match status" value="1"/>
</dbReference>
<evidence type="ECO:0000313" key="3">
    <source>
        <dbReference type="Proteomes" id="UP001596548"/>
    </source>
</evidence>
<dbReference type="EMBL" id="JBHTBJ010000002">
    <property type="protein sequence ID" value="MFC7273205.1"/>
    <property type="molecule type" value="Genomic_DNA"/>
</dbReference>
<proteinExistence type="predicted"/>
<dbReference type="InterPro" id="IPR036866">
    <property type="entry name" value="RibonucZ/Hydroxyglut_hydro"/>
</dbReference>
<comment type="caution">
    <text evidence="2">The sequence shown here is derived from an EMBL/GenBank/DDBJ whole genome shotgun (WGS) entry which is preliminary data.</text>
</comment>
<evidence type="ECO:0000313" key="2">
    <source>
        <dbReference type="EMBL" id="MFC7273205.1"/>
    </source>
</evidence>